<keyword evidence="2" id="KW-0479">Metal-binding</keyword>
<name>A0AAN6V709_9PEZI</name>
<evidence type="ECO:0000313" key="8">
    <source>
        <dbReference type="Proteomes" id="UP001302676"/>
    </source>
</evidence>
<sequence>MPPTRHSLKSFLQAARNALRAPPSQRPKPLTFVIGNESADLDSLCSAVLFAYFRTHTAPHTLHIPLSHLPRADLALRPELTAALVPAGLKPDDLLTLTDLPPVADRSEGKQGVEDPDDGLSPLHPQDTQWLLVDHNALTGQLASRFADRVVGCIDHHDDEGVVPAQRDLPPGNPRVIAKCGSCMSLVVDRYRSLWDDLSSLPCHDETATTCDSQLAHLALAPMLIDTATLMSQDKTTETDIRSVEFAEAKISPLKTTPNTTNNNDTNPPSSYNRENYHSLLSHHKQSITSLTYHDLLRKDYKRWTEGRLTLGISSIVRNLTYLFTHIDTQNRTAFLHVLRRWAHEQELDVVAVMTASNITEEGEGDGERGFRRELLVWGVSEEGGMVVRRFGESFGGVLGLVRWGVGELDCDGGDEDGGLRVGWWQREVKHSRKQVGPMLREVMRDGARL</sequence>
<dbReference type="Pfam" id="PF02833">
    <property type="entry name" value="DHHA2"/>
    <property type="match status" value="1"/>
</dbReference>
<dbReference type="EMBL" id="MU853564">
    <property type="protein sequence ID" value="KAK4145997.1"/>
    <property type="molecule type" value="Genomic_DNA"/>
</dbReference>
<reference evidence="7" key="1">
    <citation type="journal article" date="2023" name="Mol. Phylogenet. Evol.">
        <title>Genome-scale phylogeny and comparative genomics of the fungal order Sordariales.</title>
        <authorList>
            <person name="Hensen N."/>
            <person name="Bonometti L."/>
            <person name="Westerberg I."/>
            <person name="Brannstrom I.O."/>
            <person name="Guillou S."/>
            <person name="Cros-Aarteil S."/>
            <person name="Calhoun S."/>
            <person name="Haridas S."/>
            <person name="Kuo A."/>
            <person name="Mondo S."/>
            <person name="Pangilinan J."/>
            <person name="Riley R."/>
            <person name="LaButti K."/>
            <person name="Andreopoulos B."/>
            <person name="Lipzen A."/>
            <person name="Chen C."/>
            <person name="Yan M."/>
            <person name="Daum C."/>
            <person name="Ng V."/>
            <person name="Clum A."/>
            <person name="Steindorff A."/>
            <person name="Ohm R.A."/>
            <person name="Martin F."/>
            <person name="Silar P."/>
            <person name="Natvig D.O."/>
            <person name="Lalanne C."/>
            <person name="Gautier V."/>
            <person name="Ament-Velasquez S.L."/>
            <person name="Kruys A."/>
            <person name="Hutchinson M.I."/>
            <person name="Powell A.J."/>
            <person name="Barry K."/>
            <person name="Miller A.N."/>
            <person name="Grigoriev I.V."/>
            <person name="Debuchy R."/>
            <person name="Gladieux P."/>
            <person name="Hiltunen Thoren M."/>
            <person name="Johannesson H."/>
        </authorList>
    </citation>
    <scope>NUCLEOTIDE SEQUENCE</scope>
    <source>
        <strain evidence="7">CBS 141.50</strain>
    </source>
</reference>
<evidence type="ECO:0000259" key="6">
    <source>
        <dbReference type="SMART" id="SM01131"/>
    </source>
</evidence>
<keyword evidence="3" id="KW-0378">Hydrolase</keyword>
<reference evidence="7" key="2">
    <citation type="submission" date="2023-05" db="EMBL/GenBank/DDBJ databases">
        <authorList>
            <consortium name="Lawrence Berkeley National Laboratory"/>
            <person name="Steindorff A."/>
            <person name="Hensen N."/>
            <person name="Bonometti L."/>
            <person name="Westerberg I."/>
            <person name="Brannstrom I.O."/>
            <person name="Guillou S."/>
            <person name="Cros-Aarteil S."/>
            <person name="Calhoun S."/>
            <person name="Haridas S."/>
            <person name="Kuo A."/>
            <person name="Mondo S."/>
            <person name="Pangilinan J."/>
            <person name="Riley R."/>
            <person name="Labutti K."/>
            <person name="Andreopoulos B."/>
            <person name="Lipzen A."/>
            <person name="Chen C."/>
            <person name="Yanf M."/>
            <person name="Daum C."/>
            <person name="Ng V."/>
            <person name="Clum A."/>
            <person name="Ohm R."/>
            <person name="Martin F."/>
            <person name="Silar P."/>
            <person name="Natvig D."/>
            <person name="Lalanne C."/>
            <person name="Gautier V."/>
            <person name="Ament-Velasquez S.L."/>
            <person name="Kruys A."/>
            <person name="Hutchinson M.I."/>
            <person name="Powell A.J."/>
            <person name="Barry K."/>
            <person name="Miller A.N."/>
            <person name="Grigoriev I.V."/>
            <person name="Debuchy R."/>
            <person name="Gladieux P."/>
            <person name="Thoren M.H."/>
            <person name="Johannesson H."/>
        </authorList>
    </citation>
    <scope>NUCLEOTIDE SEQUENCE</scope>
    <source>
        <strain evidence="7">CBS 141.50</strain>
    </source>
</reference>
<accession>A0AAN6V709</accession>
<dbReference type="InterPro" id="IPR004097">
    <property type="entry name" value="DHHA2"/>
</dbReference>
<dbReference type="GO" id="GO:0004309">
    <property type="term" value="F:exopolyphosphatase activity"/>
    <property type="evidence" value="ECO:0007669"/>
    <property type="project" value="TreeGrafter"/>
</dbReference>
<protein>
    <recommendedName>
        <fullName evidence="6">DHHA2 domain-containing protein</fullName>
    </recommendedName>
</protein>
<comment type="cofactor">
    <cofactor evidence="1">
        <name>Mn(2+)</name>
        <dbReference type="ChEBI" id="CHEBI:29035"/>
    </cofactor>
</comment>
<gene>
    <name evidence="7" type="ORF">C8A04DRAFT_26157</name>
</gene>
<dbReference type="AlphaFoldDB" id="A0AAN6V709"/>
<proteinExistence type="predicted"/>
<dbReference type="InterPro" id="IPR038222">
    <property type="entry name" value="DHHA2_dom_sf"/>
</dbReference>
<dbReference type="GO" id="GO:0005737">
    <property type="term" value="C:cytoplasm"/>
    <property type="evidence" value="ECO:0007669"/>
    <property type="project" value="InterPro"/>
</dbReference>
<evidence type="ECO:0000256" key="2">
    <source>
        <dbReference type="ARBA" id="ARBA00022723"/>
    </source>
</evidence>
<dbReference type="PANTHER" id="PTHR12112">
    <property type="entry name" value="BNIP - RELATED"/>
    <property type="match status" value="1"/>
</dbReference>
<dbReference type="Gene3D" id="3.10.310.20">
    <property type="entry name" value="DHHA2 domain"/>
    <property type="match status" value="1"/>
</dbReference>
<dbReference type="InterPro" id="IPR038763">
    <property type="entry name" value="DHH_sf"/>
</dbReference>
<dbReference type="GO" id="GO:0046872">
    <property type="term" value="F:metal ion binding"/>
    <property type="evidence" value="ECO:0007669"/>
    <property type="project" value="UniProtKB-KW"/>
</dbReference>
<dbReference type="InterPro" id="IPR001667">
    <property type="entry name" value="DDH_dom"/>
</dbReference>
<dbReference type="Gene3D" id="3.90.1640.10">
    <property type="entry name" value="inorganic pyrophosphatase (n-terminal core)"/>
    <property type="match status" value="1"/>
</dbReference>
<feature type="region of interest" description="Disordered" evidence="5">
    <location>
        <begin position="96"/>
        <end position="124"/>
    </location>
</feature>
<organism evidence="7 8">
    <name type="scientific">Dichotomopilus funicola</name>
    <dbReference type="NCBI Taxonomy" id="1934379"/>
    <lineage>
        <taxon>Eukaryota</taxon>
        <taxon>Fungi</taxon>
        <taxon>Dikarya</taxon>
        <taxon>Ascomycota</taxon>
        <taxon>Pezizomycotina</taxon>
        <taxon>Sordariomycetes</taxon>
        <taxon>Sordariomycetidae</taxon>
        <taxon>Sordariales</taxon>
        <taxon>Chaetomiaceae</taxon>
        <taxon>Dichotomopilus</taxon>
    </lineage>
</organism>
<dbReference type="Proteomes" id="UP001302676">
    <property type="component" value="Unassembled WGS sequence"/>
</dbReference>
<comment type="caution">
    <text evidence="7">The sequence shown here is derived from an EMBL/GenBank/DDBJ whole genome shotgun (WGS) entry which is preliminary data.</text>
</comment>
<feature type="domain" description="DHHA2" evidence="6">
    <location>
        <begin position="281"/>
        <end position="444"/>
    </location>
</feature>
<dbReference type="RefSeq" id="XP_062639368.1">
    <property type="nucleotide sequence ID" value="XM_062779824.1"/>
</dbReference>
<dbReference type="GeneID" id="87816437"/>
<dbReference type="SUPFAM" id="SSF64182">
    <property type="entry name" value="DHH phosphoesterases"/>
    <property type="match status" value="1"/>
</dbReference>
<keyword evidence="8" id="KW-1185">Reference proteome</keyword>
<keyword evidence="4" id="KW-0464">Manganese</keyword>
<dbReference type="PANTHER" id="PTHR12112:SF39">
    <property type="entry name" value="EG:152A3.5 PROTEIN (FBGN0003116_PN PROTEIN)"/>
    <property type="match status" value="1"/>
</dbReference>
<evidence type="ECO:0000256" key="5">
    <source>
        <dbReference type="SAM" id="MobiDB-lite"/>
    </source>
</evidence>
<dbReference type="Pfam" id="PF01368">
    <property type="entry name" value="DHH"/>
    <property type="match status" value="1"/>
</dbReference>
<evidence type="ECO:0000313" key="7">
    <source>
        <dbReference type="EMBL" id="KAK4145997.1"/>
    </source>
</evidence>
<evidence type="ECO:0000256" key="4">
    <source>
        <dbReference type="ARBA" id="ARBA00023211"/>
    </source>
</evidence>
<evidence type="ECO:0000256" key="1">
    <source>
        <dbReference type="ARBA" id="ARBA00001936"/>
    </source>
</evidence>
<dbReference type="SMART" id="SM01131">
    <property type="entry name" value="DHHA2"/>
    <property type="match status" value="1"/>
</dbReference>
<evidence type="ECO:0000256" key="3">
    <source>
        <dbReference type="ARBA" id="ARBA00022801"/>
    </source>
</evidence>